<comment type="caution">
    <text evidence="2">The sequence shown here is derived from an EMBL/GenBank/DDBJ whole genome shotgun (WGS) entry which is preliminary data.</text>
</comment>
<dbReference type="Proteomes" id="UP001500711">
    <property type="component" value="Unassembled WGS sequence"/>
</dbReference>
<dbReference type="SUPFAM" id="SSF52200">
    <property type="entry name" value="Toll/Interleukin receptor TIR domain"/>
    <property type="match status" value="1"/>
</dbReference>
<organism evidence="2 3">
    <name type="scientific">Lentzea roselyniae</name>
    <dbReference type="NCBI Taxonomy" id="531940"/>
    <lineage>
        <taxon>Bacteria</taxon>
        <taxon>Bacillati</taxon>
        <taxon>Actinomycetota</taxon>
        <taxon>Actinomycetes</taxon>
        <taxon>Pseudonocardiales</taxon>
        <taxon>Pseudonocardiaceae</taxon>
        <taxon>Lentzea</taxon>
    </lineage>
</organism>
<accession>A0ABP7CAK8</accession>
<dbReference type="Pfam" id="PF13676">
    <property type="entry name" value="TIR_2"/>
    <property type="match status" value="1"/>
</dbReference>
<protein>
    <recommendedName>
        <fullName evidence="1">TIR domain-containing protein</fullName>
    </recommendedName>
</protein>
<evidence type="ECO:0000259" key="1">
    <source>
        <dbReference type="SMART" id="SM00255"/>
    </source>
</evidence>
<dbReference type="SMART" id="SM00255">
    <property type="entry name" value="TIR"/>
    <property type="match status" value="1"/>
</dbReference>
<dbReference type="InterPro" id="IPR000157">
    <property type="entry name" value="TIR_dom"/>
</dbReference>
<name>A0ABP7CAK8_9PSEU</name>
<keyword evidence="3" id="KW-1185">Reference proteome</keyword>
<sequence length="363" mass="41067">MPGVPDYEFDVAPSFAGEDRAKVLPIVRRLEELGVRVFYDEDHTAKLWGSNLVDQLPEIYGKRARYVLMFASKHYVAKKWTNVERQAAQARALEEAGEYLLPIRLDETEVPGLPSTVAYLDLRRHSVEEIAQTFVQKLALAQHKPAFTGPALVTAEAVAALLDDRPRGWEYLLYIGVVSRGLRELDDKYREHFLRYAPRNGRVEHGSGIELIRDRNVQLSEIIKVAIETRFATSVQEAAFGAPGVDGDSQRIIHFGKLFVQTFDEILEWARAIHGTSYALEQARIAARVQARFADRQLLAMRAVVEDLRKVAGTLAERVTIGEKISTSPQDHLQDFDINMPLVFEVDPELEDEFRQALDRLSG</sequence>
<evidence type="ECO:0000313" key="3">
    <source>
        <dbReference type="Proteomes" id="UP001500711"/>
    </source>
</evidence>
<gene>
    <name evidence="2" type="ORF">GCM10022267_80860</name>
</gene>
<feature type="domain" description="TIR" evidence="1">
    <location>
        <begin position="8"/>
        <end position="144"/>
    </location>
</feature>
<dbReference type="EMBL" id="BAABBE010000039">
    <property type="protein sequence ID" value="GAA3681935.1"/>
    <property type="molecule type" value="Genomic_DNA"/>
</dbReference>
<dbReference type="InterPro" id="IPR035897">
    <property type="entry name" value="Toll_tir_struct_dom_sf"/>
</dbReference>
<reference evidence="3" key="1">
    <citation type="journal article" date="2019" name="Int. J. Syst. Evol. Microbiol.">
        <title>The Global Catalogue of Microorganisms (GCM) 10K type strain sequencing project: providing services to taxonomists for standard genome sequencing and annotation.</title>
        <authorList>
            <consortium name="The Broad Institute Genomics Platform"/>
            <consortium name="The Broad Institute Genome Sequencing Center for Infectious Disease"/>
            <person name="Wu L."/>
            <person name="Ma J."/>
        </authorList>
    </citation>
    <scope>NUCLEOTIDE SEQUENCE [LARGE SCALE GENOMIC DNA]</scope>
    <source>
        <strain evidence="3">JCM 17494</strain>
    </source>
</reference>
<evidence type="ECO:0000313" key="2">
    <source>
        <dbReference type="EMBL" id="GAA3681935.1"/>
    </source>
</evidence>
<proteinExistence type="predicted"/>
<dbReference type="Gene3D" id="3.40.50.10140">
    <property type="entry name" value="Toll/interleukin-1 receptor homology (TIR) domain"/>
    <property type="match status" value="1"/>
</dbReference>